<dbReference type="AlphaFoldDB" id="A0A399D0V8"/>
<comment type="caution">
    <text evidence="1">The sequence shown here is derived from an EMBL/GenBank/DDBJ whole genome shotgun (WGS) entry which is preliminary data.</text>
</comment>
<sequence>MIVPDYLDIPVAISKIISQKEVRRIDLKKSIHNMIHLITATSYREVRHDPFFGTEISDYDFENIYNTHYLKDELKKSILDSIRNNEKRLINVSIELQIEQVEISTKVHNKRIKTQIKMIINGVIDKTNEPFQHFETFFIGPLSY</sequence>
<dbReference type="SUPFAM" id="SSF160719">
    <property type="entry name" value="gpW/gp25-like"/>
    <property type="match status" value="1"/>
</dbReference>
<name>A0A399D0V8_9BACT</name>
<proteinExistence type="predicted"/>
<evidence type="ECO:0000313" key="1">
    <source>
        <dbReference type="EMBL" id="RIH65319.1"/>
    </source>
</evidence>
<dbReference type="EMBL" id="QWET01000006">
    <property type="protein sequence ID" value="RIH65319.1"/>
    <property type="molecule type" value="Genomic_DNA"/>
</dbReference>
<evidence type="ECO:0000313" key="2">
    <source>
        <dbReference type="Proteomes" id="UP000266441"/>
    </source>
</evidence>
<keyword evidence="2" id="KW-1185">Reference proteome</keyword>
<protein>
    <submittedName>
        <fullName evidence="1">Uncharacterized protein</fullName>
    </submittedName>
</protein>
<dbReference type="Gene3D" id="3.10.450.40">
    <property type="match status" value="1"/>
</dbReference>
<gene>
    <name evidence="1" type="ORF">D1164_09310</name>
</gene>
<accession>A0A399D0V8</accession>
<dbReference type="Proteomes" id="UP000266441">
    <property type="component" value="Unassembled WGS sequence"/>
</dbReference>
<dbReference type="OrthoDB" id="1161413at2"/>
<reference evidence="1 2" key="1">
    <citation type="journal article" date="2015" name="Int. J. Syst. Evol. Microbiol.">
        <title>Mariniphaga sediminis sp. nov., isolated from coastal sediment.</title>
        <authorList>
            <person name="Wang F.Q."/>
            <person name="Shen Q.Y."/>
            <person name="Chen G.J."/>
            <person name="Du Z.J."/>
        </authorList>
    </citation>
    <scope>NUCLEOTIDE SEQUENCE [LARGE SCALE GENOMIC DNA]</scope>
    <source>
        <strain evidence="1 2">SY21</strain>
    </source>
</reference>
<organism evidence="1 2">
    <name type="scientific">Mariniphaga sediminis</name>
    <dbReference type="NCBI Taxonomy" id="1628158"/>
    <lineage>
        <taxon>Bacteria</taxon>
        <taxon>Pseudomonadati</taxon>
        <taxon>Bacteroidota</taxon>
        <taxon>Bacteroidia</taxon>
        <taxon>Marinilabiliales</taxon>
        <taxon>Prolixibacteraceae</taxon>
        <taxon>Mariniphaga</taxon>
    </lineage>
</organism>